<feature type="region of interest" description="Disordered" evidence="7">
    <location>
        <begin position="212"/>
        <end position="232"/>
    </location>
</feature>
<dbReference type="PANTHER" id="PTHR30443:SF0">
    <property type="entry name" value="PHOSPHOETHANOLAMINE TRANSFERASE EPTA"/>
    <property type="match status" value="1"/>
</dbReference>
<protein>
    <submittedName>
        <fullName evidence="10">Sulfatase-like hydrolase/transferase</fullName>
    </submittedName>
</protein>
<evidence type="ECO:0000259" key="9">
    <source>
        <dbReference type="Pfam" id="PF00884"/>
    </source>
</evidence>
<feature type="domain" description="Sulfatase N-terminal" evidence="9">
    <location>
        <begin position="311"/>
        <end position="601"/>
    </location>
</feature>
<gene>
    <name evidence="10" type="ORF">GJ699_12820</name>
</gene>
<dbReference type="RefSeq" id="WP_154376754.1">
    <property type="nucleotide sequence ID" value="NZ_WKJK01000006.1"/>
</dbReference>
<dbReference type="SUPFAM" id="SSF53649">
    <property type="entry name" value="Alkaline phosphatase-like"/>
    <property type="match status" value="1"/>
</dbReference>
<evidence type="ECO:0000256" key="1">
    <source>
        <dbReference type="ARBA" id="ARBA00004651"/>
    </source>
</evidence>
<feature type="compositionally biased region" description="Acidic residues" evidence="7">
    <location>
        <begin position="216"/>
        <end position="228"/>
    </location>
</feature>
<evidence type="ECO:0000256" key="7">
    <source>
        <dbReference type="SAM" id="MobiDB-lite"/>
    </source>
</evidence>
<dbReference type="Proteomes" id="UP000433309">
    <property type="component" value="Unassembled WGS sequence"/>
</dbReference>
<evidence type="ECO:0000256" key="4">
    <source>
        <dbReference type="ARBA" id="ARBA00022692"/>
    </source>
</evidence>
<dbReference type="InterPro" id="IPR000917">
    <property type="entry name" value="Sulfatase_N"/>
</dbReference>
<keyword evidence="10" id="KW-0378">Hydrolase</keyword>
<dbReference type="PANTHER" id="PTHR30443">
    <property type="entry name" value="INNER MEMBRANE PROTEIN"/>
    <property type="match status" value="1"/>
</dbReference>
<keyword evidence="11" id="KW-1185">Reference proteome</keyword>
<evidence type="ECO:0000313" key="11">
    <source>
        <dbReference type="Proteomes" id="UP000433309"/>
    </source>
</evidence>
<comment type="subcellular location">
    <subcellularLocation>
        <location evidence="1">Cell membrane</location>
        <topology evidence="1">Multi-pass membrane protein</topology>
    </subcellularLocation>
</comment>
<dbReference type="GO" id="GO:0005886">
    <property type="term" value="C:plasma membrane"/>
    <property type="evidence" value="ECO:0007669"/>
    <property type="project" value="UniProtKB-SubCell"/>
</dbReference>
<evidence type="ECO:0000256" key="8">
    <source>
        <dbReference type="SAM" id="Phobius"/>
    </source>
</evidence>
<dbReference type="GO" id="GO:0009244">
    <property type="term" value="P:lipopolysaccharide core region biosynthetic process"/>
    <property type="evidence" value="ECO:0007669"/>
    <property type="project" value="TreeGrafter"/>
</dbReference>
<feature type="transmembrane region" description="Helical" evidence="8">
    <location>
        <begin position="142"/>
        <end position="161"/>
    </location>
</feature>
<evidence type="ECO:0000256" key="5">
    <source>
        <dbReference type="ARBA" id="ARBA00022989"/>
    </source>
</evidence>
<feature type="transmembrane region" description="Helical" evidence="8">
    <location>
        <begin position="61"/>
        <end position="81"/>
    </location>
</feature>
<dbReference type="Pfam" id="PF00884">
    <property type="entry name" value="Sulfatase"/>
    <property type="match status" value="1"/>
</dbReference>
<evidence type="ECO:0000256" key="6">
    <source>
        <dbReference type="ARBA" id="ARBA00023136"/>
    </source>
</evidence>
<dbReference type="GO" id="GO:0016776">
    <property type="term" value="F:phosphotransferase activity, phosphate group as acceptor"/>
    <property type="evidence" value="ECO:0007669"/>
    <property type="project" value="TreeGrafter"/>
</dbReference>
<dbReference type="InterPro" id="IPR040423">
    <property type="entry name" value="PEA_transferase"/>
</dbReference>
<dbReference type="Gene3D" id="3.40.720.10">
    <property type="entry name" value="Alkaline Phosphatase, subunit A"/>
    <property type="match status" value="1"/>
</dbReference>
<sequence length="656" mass="74143">MRSLLRPAPLFVLASYLLLSLVPCVPLLLGKQVPELTHVLVVELLAWLAVWGVLQRPAWFHWLLIPAFLALPTEIYLFIYYGQGISTHHLGIIAETSPKEAMEFLGRKVWLMAAVLLGVIAWWIAVQIAARRSPMLAWRGKSRWVALAILALLAAVWAYGWEFGVRAKPPTPAVHASASKAAPAAPAASAGSAIGSALSSALRYVGVTSADSTSASEEEASEEEDAVEDKDPEHAAIAGANRTGWHWAALPWRLRSPLGFSDFASSWPFGLTARGIDFYKERAYLAELGQRSRSFTFNAHQPEKNDTPEIVILVIGESSRYDRWGINGYSRDTSPLLKQEANLVTLPDVITSVSATRLSVPVIISRKPAMQSLKDGFYEKSFLTAYKEAGFKTFWLSNQISFGQFDTPVSVFAKEADVIQFMNLGGFTNNSNFDQILLEPLQHAMADPSPKKLIVLHTLGNHWNYSQRYPKEYDKWQPSLFGIDKPVYTDLKIKPQLNNSYDNSILYTDWFLSQVIHQLKDAQQLTSMVYVADHGQTLYDGSCNLAFHGHNTQFEFHVPAMVWYSDEYKDRYPEKVRQLLRHRKARLATENMFHTLLDLGDIQYDDQKLEWSFLNKQFKQHKRYVDSYGWSNYDNASFKGDCREVIDKGKPLKQEK</sequence>
<organism evidence="10 11">
    <name type="scientific">Duganella guangzhouensis</name>
    <dbReference type="NCBI Taxonomy" id="2666084"/>
    <lineage>
        <taxon>Bacteria</taxon>
        <taxon>Pseudomonadati</taxon>
        <taxon>Pseudomonadota</taxon>
        <taxon>Betaproteobacteria</taxon>
        <taxon>Burkholderiales</taxon>
        <taxon>Oxalobacteraceae</taxon>
        <taxon>Telluria group</taxon>
        <taxon>Duganella</taxon>
    </lineage>
</organism>
<dbReference type="CDD" id="cd16017">
    <property type="entry name" value="LptA"/>
    <property type="match status" value="1"/>
</dbReference>
<reference evidence="10 11" key="1">
    <citation type="submission" date="2019-11" db="EMBL/GenBank/DDBJ databases">
        <title>Novel species isolated from a subtropical stream in China.</title>
        <authorList>
            <person name="Lu H."/>
        </authorList>
    </citation>
    <scope>NUCLEOTIDE SEQUENCE [LARGE SCALE GENOMIC DNA]</scope>
    <source>
        <strain evidence="10 11">FT80W</strain>
    </source>
</reference>
<feature type="transmembrane region" description="Helical" evidence="8">
    <location>
        <begin position="36"/>
        <end position="54"/>
    </location>
</feature>
<proteinExistence type="predicted"/>
<evidence type="ECO:0000256" key="2">
    <source>
        <dbReference type="ARBA" id="ARBA00022475"/>
    </source>
</evidence>
<keyword evidence="5 8" id="KW-1133">Transmembrane helix</keyword>
<keyword evidence="3 10" id="KW-0808">Transferase</keyword>
<dbReference type="EMBL" id="WKJK01000006">
    <property type="protein sequence ID" value="MRW90875.1"/>
    <property type="molecule type" value="Genomic_DNA"/>
</dbReference>
<name>A0A6I2KXM6_9BURK</name>
<keyword evidence="6 8" id="KW-0472">Membrane</keyword>
<evidence type="ECO:0000313" key="10">
    <source>
        <dbReference type="EMBL" id="MRW90875.1"/>
    </source>
</evidence>
<evidence type="ECO:0000256" key="3">
    <source>
        <dbReference type="ARBA" id="ARBA00022679"/>
    </source>
</evidence>
<dbReference type="InterPro" id="IPR058130">
    <property type="entry name" value="PEA_transf_C"/>
</dbReference>
<dbReference type="AlphaFoldDB" id="A0A6I2KXM6"/>
<feature type="transmembrane region" description="Helical" evidence="8">
    <location>
        <begin position="109"/>
        <end position="130"/>
    </location>
</feature>
<comment type="caution">
    <text evidence="10">The sequence shown here is derived from an EMBL/GenBank/DDBJ whole genome shotgun (WGS) entry which is preliminary data.</text>
</comment>
<dbReference type="GO" id="GO:0016787">
    <property type="term" value="F:hydrolase activity"/>
    <property type="evidence" value="ECO:0007669"/>
    <property type="project" value="UniProtKB-KW"/>
</dbReference>
<keyword evidence="4 8" id="KW-0812">Transmembrane</keyword>
<accession>A0A6I2KXM6</accession>
<dbReference type="InterPro" id="IPR017850">
    <property type="entry name" value="Alkaline_phosphatase_core_sf"/>
</dbReference>
<keyword evidence="2" id="KW-1003">Cell membrane</keyword>